<accession>A0ABT2UIY3</accession>
<keyword evidence="3" id="KW-1185">Reference proteome</keyword>
<name>A0ABT2UIY3_9BACL</name>
<comment type="caution">
    <text evidence="2">The sequence shown here is derived from an EMBL/GenBank/DDBJ whole genome shotgun (WGS) entry which is preliminary data.</text>
</comment>
<evidence type="ECO:0000313" key="3">
    <source>
        <dbReference type="Proteomes" id="UP001652445"/>
    </source>
</evidence>
<dbReference type="EMBL" id="JAOQIO010000071">
    <property type="protein sequence ID" value="MCU6793976.1"/>
    <property type="molecule type" value="Genomic_DNA"/>
</dbReference>
<dbReference type="Proteomes" id="UP001652445">
    <property type="component" value="Unassembled WGS sequence"/>
</dbReference>
<evidence type="ECO:0000313" key="2">
    <source>
        <dbReference type="EMBL" id="MCU6793976.1"/>
    </source>
</evidence>
<gene>
    <name evidence="2" type="ORF">OB236_17880</name>
</gene>
<reference evidence="2 3" key="1">
    <citation type="submission" date="2022-09" db="EMBL/GenBank/DDBJ databases">
        <authorList>
            <person name="Han X.L."/>
            <person name="Wang Q."/>
            <person name="Lu T."/>
        </authorList>
    </citation>
    <scope>NUCLEOTIDE SEQUENCE [LARGE SCALE GENOMIC DNA]</scope>
    <source>
        <strain evidence="2 3">WQ 127069</strain>
    </source>
</reference>
<feature type="coiled-coil region" evidence="1">
    <location>
        <begin position="4"/>
        <end position="34"/>
    </location>
</feature>
<keyword evidence="1" id="KW-0175">Coiled coil</keyword>
<protein>
    <submittedName>
        <fullName evidence="2">Uncharacterized protein</fullName>
    </submittedName>
</protein>
<proteinExistence type="predicted"/>
<evidence type="ECO:0000256" key="1">
    <source>
        <dbReference type="SAM" id="Coils"/>
    </source>
</evidence>
<sequence>MDIIGDLKKKIADLEELKDKLDQIEIDNMELEMFKKFTIDRLLADYSQKLEKMTYTKFTQRCDLCQRWTEETDPELKSIMICQVCIVNLPKTMTTNHAEPMWGLHVGKIKQDIDNDLLEEYINVGLIWKSGRYWLVHELVMQRHYERKLGYKRLEG</sequence>
<organism evidence="2 3">
    <name type="scientific">Paenibacillus baimaensis</name>
    <dbReference type="NCBI Taxonomy" id="2982185"/>
    <lineage>
        <taxon>Bacteria</taxon>
        <taxon>Bacillati</taxon>
        <taxon>Bacillota</taxon>
        <taxon>Bacilli</taxon>
        <taxon>Bacillales</taxon>
        <taxon>Paenibacillaceae</taxon>
        <taxon>Paenibacillus</taxon>
    </lineage>
</organism>
<dbReference type="RefSeq" id="WP_262685205.1">
    <property type="nucleotide sequence ID" value="NZ_JAOQIO010000071.1"/>
</dbReference>